<dbReference type="Proteomes" id="UP000000238">
    <property type="component" value="Chromosome"/>
</dbReference>
<gene>
    <name evidence="2" type="ordered locus">HCH_04126</name>
</gene>
<dbReference type="EMBL" id="CP000155">
    <property type="protein sequence ID" value="ABC30836.1"/>
    <property type="molecule type" value="Genomic_DNA"/>
</dbReference>
<keyword evidence="3" id="KW-1185">Reference proteome</keyword>
<dbReference type="KEGG" id="hch:HCH_04126"/>
<organism evidence="2 3">
    <name type="scientific">Hahella chejuensis (strain KCTC 2396)</name>
    <dbReference type="NCBI Taxonomy" id="349521"/>
    <lineage>
        <taxon>Bacteria</taxon>
        <taxon>Pseudomonadati</taxon>
        <taxon>Pseudomonadota</taxon>
        <taxon>Gammaproteobacteria</taxon>
        <taxon>Oceanospirillales</taxon>
        <taxon>Hahellaceae</taxon>
        <taxon>Hahella</taxon>
    </lineage>
</organism>
<feature type="signal peptide" evidence="1">
    <location>
        <begin position="1"/>
        <end position="35"/>
    </location>
</feature>
<dbReference type="AlphaFoldDB" id="Q2SET8"/>
<evidence type="ECO:0008006" key="4">
    <source>
        <dbReference type="Google" id="ProtNLM"/>
    </source>
</evidence>
<dbReference type="HOGENOM" id="CLU_1169361_0_0_6"/>
<evidence type="ECO:0000313" key="2">
    <source>
        <dbReference type="EMBL" id="ABC30836.1"/>
    </source>
</evidence>
<evidence type="ECO:0000313" key="3">
    <source>
        <dbReference type="Proteomes" id="UP000000238"/>
    </source>
</evidence>
<reference evidence="2 3" key="1">
    <citation type="journal article" date="2005" name="Nucleic Acids Res.">
        <title>Genomic blueprint of Hahella chejuensis, a marine microbe producing an algicidal agent.</title>
        <authorList>
            <person name="Jeong H."/>
            <person name="Yim J.H."/>
            <person name="Lee C."/>
            <person name="Choi S.-H."/>
            <person name="Park Y.K."/>
            <person name="Yoon S.H."/>
            <person name="Hur C.-G."/>
            <person name="Kang H.-Y."/>
            <person name="Kim D."/>
            <person name="Lee H.H."/>
            <person name="Park K.H."/>
            <person name="Park S.-H."/>
            <person name="Park H.-S."/>
            <person name="Lee H.K."/>
            <person name="Oh T.K."/>
            <person name="Kim J.F."/>
        </authorList>
    </citation>
    <scope>NUCLEOTIDE SEQUENCE [LARGE SCALE GENOMIC DNA]</scope>
    <source>
        <strain evidence="2 3">KCTC 2396</strain>
    </source>
</reference>
<protein>
    <recommendedName>
        <fullName evidence="4">Lipoprotein</fullName>
    </recommendedName>
</protein>
<evidence type="ECO:0000256" key="1">
    <source>
        <dbReference type="SAM" id="SignalP"/>
    </source>
</evidence>
<feature type="chain" id="PRO_5004215019" description="Lipoprotein" evidence="1">
    <location>
        <begin position="36"/>
        <end position="237"/>
    </location>
</feature>
<keyword evidence="1" id="KW-0732">Signal</keyword>
<sequence length="237" mass="26790">MSLFLTSMLLMANRMIRPCIFVLATLLAFPFSACAQTTFSWRHDGVVVNQGQTLQTELQNAYAGFETDEGLYLAGFKIDQTRENFPFVVFISRNLERVNSWPLETMAGQFFEYQQKLHVLDVEGKAFQFESNNWRRANLTFKPNSIIVSTSRDIVACNPAPLTKIANGTGSCYSLFKQWSVDANWRAAQPRICDGELIIQEHKDGSLHYLAVDIESGKVLKSLYTEKAFSGLCLVSF</sequence>
<accession>Q2SET8</accession>
<name>Q2SET8_HAHCH</name>
<proteinExistence type="predicted"/>